<evidence type="ECO:0000313" key="9">
    <source>
        <dbReference type="Proteomes" id="UP000287022"/>
    </source>
</evidence>
<dbReference type="Proteomes" id="UP000287022">
    <property type="component" value="Unassembled WGS sequence"/>
</dbReference>
<comment type="caution">
    <text evidence="8">The sequence shown here is derived from an EMBL/GenBank/DDBJ whole genome shotgun (WGS) entry which is preliminary data.</text>
</comment>
<dbReference type="InterPro" id="IPR010920">
    <property type="entry name" value="LSM_dom_sf"/>
</dbReference>
<evidence type="ECO:0000256" key="6">
    <source>
        <dbReference type="RuleBase" id="RU369025"/>
    </source>
</evidence>
<comment type="caution">
    <text evidence="6">Lacks conserved residue(s) required for the propagation of feature annotation.</text>
</comment>
<comment type="similarity">
    <text evidence="2 6">Belongs to the MscS (TC 1.A.23) family.</text>
</comment>
<comment type="function">
    <text evidence="6">Mechanosensitive channel that participates in the regulation of osmotic pressure changes within the cell, opening in response to stretch forces in the membrane lipid bilayer, without the need for other proteins. Contributes to normal resistance to hypoosmotic shock. Forms an ion channel of 1.0 nanosiemens conductance with a slight preference for anions.</text>
</comment>
<reference evidence="9" key="1">
    <citation type="journal article" date="2018" name="Front. Microbiol.">
        <title>Genome-Based Analysis Reveals the Taxonomy and Diversity of the Family Idiomarinaceae.</title>
        <authorList>
            <person name="Liu Y."/>
            <person name="Lai Q."/>
            <person name="Shao Z."/>
        </authorList>
    </citation>
    <scope>NUCLEOTIDE SEQUENCE [LARGE SCALE GENOMIC DNA]</scope>
    <source>
        <strain evidence="9">c121</strain>
    </source>
</reference>
<keyword evidence="6" id="KW-0997">Cell inner membrane</keyword>
<dbReference type="SUPFAM" id="SSF50182">
    <property type="entry name" value="Sm-like ribonucleoproteins"/>
    <property type="match status" value="1"/>
</dbReference>
<keyword evidence="5 6" id="KW-0472">Membrane</keyword>
<keyword evidence="6" id="KW-0813">Transport</keyword>
<dbReference type="GO" id="GO:0008381">
    <property type="term" value="F:mechanosensitive monoatomic ion channel activity"/>
    <property type="evidence" value="ECO:0007669"/>
    <property type="project" value="InterPro"/>
</dbReference>
<comment type="subunit">
    <text evidence="6">Homoheptamer.</text>
</comment>
<evidence type="ECO:0000256" key="5">
    <source>
        <dbReference type="ARBA" id="ARBA00023136"/>
    </source>
</evidence>
<dbReference type="Gene3D" id="1.10.287.1260">
    <property type="match status" value="1"/>
</dbReference>
<keyword evidence="6" id="KW-1003">Cell membrane</keyword>
<keyword evidence="9" id="KW-1185">Reference proteome</keyword>
<evidence type="ECO:0000259" key="7">
    <source>
        <dbReference type="Pfam" id="PF00924"/>
    </source>
</evidence>
<keyword evidence="6" id="KW-0407">Ion channel</keyword>
<evidence type="ECO:0000313" key="8">
    <source>
        <dbReference type="EMBL" id="RUO72283.1"/>
    </source>
</evidence>
<dbReference type="InterPro" id="IPR023408">
    <property type="entry name" value="MscS_beta-dom_sf"/>
</dbReference>
<feature type="transmembrane region" description="Helical" evidence="6">
    <location>
        <begin position="55"/>
        <end position="78"/>
    </location>
</feature>
<dbReference type="InterPro" id="IPR045275">
    <property type="entry name" value="MscS_archaea/bacteria_type"/>
</dbReference>
<dbReference type="Pfam" id="PF00924">
    <property type="entry name" value="MS_channel_2nd"/>
    <property type="match status" value="1"/>
</dbReference>
<organism evidence="8 9">
    <name type="scientific">Pseudidiomarina sediminum</name>
    <dbReference type="NCBI Taxonomy" id="431675"/>
    <lineage>
        <taxon>Bacteria</taxon>
        <taxon>Pseudomonadati</taxon>
        <taxon>Pseudomonadota</taxon>
        <taxon>Gammaproteobacteria</taxon>
        <taxon>Alteromonadales</taxon>
        <taxon>Idiomarinaceae</taxon>
        <taxon>Pseudidiomarina</taxon>
    </lineage>
</organism>
<evidence type="ECO:0000256" key="2">
    <source>
        <dbReference type="ARBA" id="ARBA00008017"/>
    </source>
</evidence>
<gene>
    <name evidence="8" type="ORF">CWI80_10835</name>
</gene>
<dbReference type="InterPro" id="IPR011014">
    <property type="entry name" value="MscS_channel_TM-2"/>
</dbReference>
<dbReference type="SUPFAM" id="SSF82861">
    <property type="entry name" value="Mechanosensitive channel protein MscS (YggB), transmembrane region"/>
    <property type="match status" value="1"/>
</dbReference>
<keyword evidence="3 6" id="KW-0812">Transmembrane</keyword>
<dbReference type="PANTHER" id="PTHR30221:SF1">
    <property type="entry name" value="SMALL-CONDUCTANCE MECHANOSENSITIVE CHANNEL"/>
    <property type="match status" value="1"/>
</dbReference>
<dbReference type="InterPro" id="IPR006685">
    <property type="entry name" value="MscS_channel_2nd"/>
</dbReference>
<dbReference type="RefSeq" id="WP_026860501.1">
    <property type="nucleotide sequence ID" value="NZ_JAHVIQ010000002.1"/>
</dbReference>
<comment type="subcellular location">
    <subcellularLocation>
        <location evidence="6">Cell inner membrane</location>
        <topology evidence="6">Multi-pass membrane protein</topology>
    </subcellularLocation>
    <subcellularLocation>
        <location evidence="1">Membrane</location>
        <topology evidence="1">Multi-pass membrane protein</topology>
    </subcellularLocation>
</comment>
<protein>
    <recommendedName>
        <fullName evidence="6">Small-conductance mechanosensitive channel</fullName>
    </recommendedName>
</protein>
<feature type="domain" description="Mechanosensitive ion channel MscS" evidence="7">
    <location>
        <begin position="102"/>
        <end position="168"/>
    </location>
</feature>
<feature type="transmembrane region" description="Helical" evidence="6">
    <location>
        <begin position="13"/>
        <end position="34"/>
    </location>
</feature>
<keyword evidence="4 6" id="KW-1133">Transmembrane helix</keyword>
<keyword evidence="6" id="KW-0406">Ion transport</keyword>
<evidence type="ECO:0000256" key="3">
    <source>
        <dbReference type="ARBA" id="ARBA00022692"/>
    </source>
</evidence>
<dbReference type="AlphaFoldDB" id="A0A432Z379"/>
<dbReference type="PANTHER" id="PTHR30221">
    <property type="entry name" value="SMALL-CONDUCTANCE MECHANOSENSITIVE CHANNEL"/>
    <property type="match status" value="1"/>
</dbReference>
<accession>A0A432Z379</accession>
<name>A0A432Z379_9GAMM</name>
<dbReference type="Gene3D" id="2.30.30.60">
    <property type="match status" value="1"/>
</dbReference>
<proteinExistence type="inferred from homology"/>
<sequence>MNAEKILGLFKEITSGVLIEIAVVIVVALLVIWLSQRLLPWVAEHLHGKQRLLALAMIPTIRVIVFIVAFIWIVPLVIEPSMQNMVAILGAAGLAIGFALKDYVSSLIAGIVAVYELPYRPGDWIEVEGTYGEVKHIGMRAVEIVTPDDTVVFIPHLKLWSNLIHNANNGGPSLMVVVNFYLEPEHDANRVKHLLEDVALTSPYVQLAKPIVVIAFEEPWGTHYKLKAYPIDPRQQFQFMTDLTARGKQGLRALPVKFAQLSPEHVVQATPC</sequence>
<dbReference type="STRING" id="1122124.GCA_000423165_01752"/>
<dbReference type="EMBL" id="PIQE01000003">
    <property type="protein sequence ID" value="RUO72283.1"/>
    <property type="molecule type" value="Genomic_DNA"/>
</dbReference>
<evidence type="ECO:0000256" key="1">
    <source>
        <dbReference type="ARBA" id="ARBA00004141"/>
    </source>
</evidence>
<evidence type="ECO:0000256" key="4">
    <source>
        <dbReference type="ARBA" id="ARBA00022989"/>
    </source>
</evidence>
<dbReference type="GO" id="GO:0005886">
    <property type="term" value="C:plasma membrane"/>
    <property type="evidence" value="ECO:0007669"/>
    <property type="project" value="UniProtKB-SubCell"/>
</dbReference>